<evidence type="ECO:0000313" key="2">
    <source>
        <dbReference type="EMBL" id="OPX45911.1"/>
    </source>
</evidence>
<keyword evidence="1" id="KW-0472">Membrane</keyword>
<name>A0A1V4SRJ6_RUMHU</name>
<dbReference type="Proteomes" id="UP000191554">
    <property type="component" value="Unassembled WGS sequence"/>
</dbReference>
<sequence>MIYVLALFMLMAGYYSLTYGISLWRDDRKRLGSVGVILISVLGTLIPIAFMFMRR</sequence>
<dbReference type="STRING" id="48256.CLHUN_03840"/>
<gene>
    <name evidence="2" type="ORF">CLHUN_03840</name>
</gene>
<dbReference type="EMBL" id="MZGX01000002">
    <property type="protein sequence ID" value="OPX45911.1"/>
    <property type="molecule type" value="Genomic_DNA"/>
</dbReference>
<keyword evidence="1" id="KW-0812">Transmembrane</keyword>
<evidence type="ECO:0000313" key="3">
    <source>
        <dbReference type="Proteomes" id="UP000191554"/>
    </source>
</evidence>
<organism evidence="2 3">
    <name type="scientific">Ruminiclostridium hungatei</name>
    <name type="common">Clostridium hungatei</name>
    <dbReference type="NCBI Taxonomy" id="48256"/>
    <lineage>
        <taxon>Bacteria</taxon>
        <taxon>Bacillati</taxon>
        <taxon>Bacillota</taxon>
        <taxon>Clostridia</taxon>
        <taxon>Eubacteriales</taxon>
        <taxon>Oscillospiraceae</taxon>
        <taxon>Ruminiclostridium</taxon>
    </lineage>
</organism>
<accession>A0A1V4SRJ6</accession>
<evidence type="ECO:0000256" key="1">
    <source>
        <dbReference type="SAM" id="Phobius"/>
    </source>
</evidence>
<protein>
    <submittedName>
        <fullName evidence="2">Uncharacterized protein</fullName>
    </submittedName>
</protein>
<dbReference type="RefSeq" id="WP_165755626.1">
    <property type="nucleotide sequence ID" value="NZ_MZGX01000002.1"/>
</dbReference>
<proteinExistence type="predicted"/>
<keyword evidence="3" id="KW-1185">Reference proteome</keyword>
<dbReference type="AlphaFoldDB" id="A0A1V4SRJ6"/>
<comment type="caution">
    <text evidence="2">The sequence shown here is derived from an EMBL/GenBank/DDBJ whole genome shotgun (WGS) entry which is preliminary data.</text>
</comment>
<reference evidence="2 3" key="1">
    <citation type="submission" date="2017-03" db="EMBL/GenBank/DDBJ databases">
        <title>Genome sequence of Clostridium hungatei DSM 14427.</title>
        <authorList>
            <person name="Poehlein A."/>
            <person name="Daniel R."/>
        </authorList>
    </citation>
    <scope>NUCLEOTIDE SEQUENCE [LARGE SCALE GENOMIC DNA]</scope>
    <source>
        <strain evidence="2 3">DSM 14427</strain>
    </source>
</reference>
<feature type="transmembrane region" description="Helical" evidence="1">
    <location>
        <begin position="6"/>
        <end position="24"/>
    </location>
</feature>
<feature type="transmembrane region" description="Helical" evidence="1">
    <location>
        <begin position="31"/>
        <end position="53"/>
    </location>
</feature>
<keyword evidence="1" id="KW-1133">Transmembrane helix</keyword>